<evidence type="ECO:0000313" key="2">
    <source>
        <dbReference type="Ensembl" id="ENSGMOP00000030936.1"/>
    </source>
</evidence>
<accession>A0A8C5AFT9</accession>
<feature type="region of interest" description="Disordered" evidence="1">
    <location>
        <begin position="104"/>
        <end position="135"/>
    </location>
</feature>
<dbReference type="Ensembl" id="ENSGMOT00000045752.1">
    <property type="protein sequence ID" value="ENSGMOP00000030936.1"/>
    <property type="gene ID" value="ENSGMOG00000035663.1"/>
</dbReference>
<protein>
    <submittedName>
        <fullName evidence="2">Uncharacterized protein</fullName>
    </submittedName>
</protein>
<keyword evidence="3" id="KW-1185">Reference proteome</keyword>
<feature type="compositionally biased region" description="Polar residues" evidence="1">
    <location>
        <begin position="117"/>
        <end position="133"/>
    </location>
</feature>
<proteinExistence type="predicted"/>
<reference evidence="2" key="2">
    <citation type="submission" date="2025-09" db="UniProtKB">
        <authorList>
            <consortium name="Ensembl"/>
        </authorList>
    </citation>
    <scope>IDENTIFICATION</scope>
</reference>
<sequence length="179" mass="19515">MQKDGEYLLEERETKARKSSPAVLSREQQQQVILLQKQQLQCQTKTTSPLAKDCSDHQQMQPGKGAIREPLSEISVACAERRGRLGTSAASWPQLFSRLPPRRMATLMSGPPACPNSPAQRASQRSSTGSCSKTWIRKTKTTVLPRLKSGATACSHLLPGHRSASDSPLSPTGVPRTPD</sequence>
<dbReference type="AlphaFoldDB" id="A0A8C5AFT9"/>
<evidence type="ECO:0000256" key="1">
    <source>
        <dbReference type="SAM" id="MobiDB-lite"/>
    </source>
</evidence>
<feature type="region of interest" description="Disordered" evidence="1">
    <location>
        <begin position="1"/>
        <end position="27"/>
    </location>
</feature>
<dbReference type="Proteomes" id="UP000694546">
    <property type="component" value="Chromosome 16"/>
</dbReference>
<evidence type="ECO:0000313" key="3">
    <source>
        <dbReference type="Proteomes" id="UP000694546"/>
    </source>
</evidence>
<feature type="region of interest" description="Disordered" evidence="1">
    <location>
        <begin position="154"/>
        <end position="179"/>
    </location>
</feature>
<name>A0A8C5AFT9_GADMO</name>
<reference evidence="2" key="1">
    <citation type="submission" date="2025-08" db="UniProtKB">
        <authorList>
            <consortium name="Ensembl"/>
        </authorList>
    </citation>
    <scope>IDENTIFICATION</scope>
</reference>
<feature type="region of interest" description="Disordered" evidence="1">
    <location>
        <begin position="47"/>
        <end position="68"/>
    </location>
</feature>
<feature type="compositionally biased region" description="Basic and acidic residues" evidence="1">
    <location>
        <begin position="1"/>
        <end position="16"/>
    </location>
</feature>
<organism evidence="2 3">
    <name type="scientific">Gadus morhua</name>
    <name type="common">Atlantic cod</name>
    <dbReference type="NCBI Taxonomy" id="8049"/>
    <lineage>
        <taxon>Eukaryota</taxon>
        <taxon>Metazoa</taxon>
        <taxon>Chordata</taxon>
        <taxon>Craniata</taxon>
        <taxon>Vertebrata</taxon>
        <taxon>Euteleostomi</taxon>
        <taxon>Actinopterygii</taxon>
        <taxon>Neopterygii</taxon>
        <taxon>Teleostei</taxon>
        <taxon>Neoteleostei</taxon>
        <taxon>Acanthomorphata</taxon>
        <taxon>Zeiogadaria</taxon>
        <taxon>Gadariae</taxon>
        <taxon>Gadiformes</taxon>
        <taxon>Gadoidei</taxon>
        <taxon>Gadidae</taxon>
        <taxon>Gadus</taxon>
    </lineage>
</organism>